<dbReference type="PROSITE" id="PS51257">
    <property type="entry name" value="PROKAR_LIPOPROTEIN"/>
    <property type="match status" value="1"/>
</dbReference>
<keyword evidence="2" id="KW-0732">Signal</keyword>
<evidence type="ECO:0000313" key="3">
    <source>
        <dbReference type="EMBL" id="WWA48406.1"/>
    </source>
</evidence>
<gene>
    <name evidence="3" type="ORF">V5F89_05770</name>
</gene>
<feature type="chain" id="PRO_5046449430" evidence="2">
    <location>
        <begin position="25"/>
        <end position="93"/>
    </location>
</feature>
<protein>
    <submittedName>
        <fullName evidence="3">Uncharacterized protein</fullName>
    </submittedName>
</protein>
<dbReference type="EMBL" id="CP144918">
    <property type="protein sequence ID" value="WWA48406.1"/>
    <property type="molecule type" value="Genomic_DNA"/>
</dbReference>
<keyword evidence="4" id="KW-1185">Reference proteome</keyword>
<feature type="compositionally biased region" description="Basic and acidic residues" evidence="1">
    <location>
        <begin position="72"/>
        <end position="93"/>
    </location>
</feature>
<dbReference type="Proteomes" id="UP001335183">
    <property type="component" value="Chromosome"/>
</dbReference>
<sequence length="93" mass="9613">MKTLALPVLAASVFALGACSEANAPTPTETDTVADETVLPAAEETPAVTEQPAEERGDTVSIDESGVEADIGDDKTRVRADVDGDPSLRVETD</sequence>
<feature type="signal peptide" evidence="2">
    <location>
        <begin position="1"/>
        <end position="24"/>
    </location>
</feature>
<evidence type="ECO:0000313" key="4">
    <source>
        <dbReference type="Proteomes" id="UP001335183"/>
    </source>
</evidence>
<organism evidence="3 4">
    <name type="scientific">Pelagerythrobacter marensis</name>
    <dbReference type="NCBI Taxonomy" id="543877"/>
    <lineage>
        <taxon>Bacteria</taxon>
        <taxon>Pseudomonadati</taxon>
        <taxon>Pseudomonadota</taxon>
        <taxon>Alphaproteobacteria</taxon>
        <taxon>Sphingomonadales</taxon>
        <taxon>Erythrobacteraceae</taxon>
        <taxon>Pelagerythrobacter</taxon>
    </lineage>
</organism>
<name>A0ABZ2DB21_9SPHN</name>
<accession>A0ABZ2DB21</accession>
<feature type="region of interest" description="Disordered" evidence="1">
    <location>
        <begin position="43"/>
        <end position="93"/>
    </location>
</feature>
<proteinExistence type="predicted"/>
<reference evidence="3 4" key="1">
    <citation type="submission" date="2024-02" db="EMBL/GenBank/DDBJ databases">
        <title>The whole genome sequence of five bacterial samples isolated from Abu Dhabi Sabkha-shore region.</title>
        <authorList>
            <person name="Sudalaimuthuasari N."/>
            <person name="Sarfraz B."/>
            <person name="Tuyisabe J.D."/>
            <person name="Mugisha Ntwali L.D.M."/>
            <person name="Ali A.I.A.A."/>
            <person name="Almansoori S.Z.A."/>
            <person name="Alajami H.S.A."/>
            <person name="Almeqbaali A.A.S."/>
            <person name="Kundu B."/>
            <person name="Saeed E.E."/>
            <person name="Sukumarinath V."/>
            <person name="Mishra A.K."/>
            <person name="Hazzouri K.M."/>
            <person name="Almaskari R."/>
            <person name="Sharma A.K."/>
            <person name="Amiri K.M.A."/>
        </authorList>
    </citation>
    <scope>NUCLEOTIDE SEQUENCE [LARGE SCALE GENOMIC DNA]</scope>
    <source>
        <strain evidence="4">kcgeb_sd</strain>
    </source>
</reference>
<evidence type="ECO:0000256" key="1">
    <source>
        <dbReference type="SAM" id="MobiDB-lite"/>
    </source>
</evidence>
<dbReference type="RefSeq" id="WP_338447289.1">
    <property type="nucleotide sequence ID" value="NZ_CP144918.1"/>
</dbReference>
<evidence type="ECO:0000256" key="2">
    <source>
        <dbReference type="SAM" id="SignalP"/>
    </source>
</evidence>